<dbReference type="InterPro" id="IPR012910">
    <property type="entry name" value="Plug_dom"/>
</dbReference>
<evidence type="ECO:0000313" key="7">
    <source>
        <dbReference type="Proteomes" id="UP000033452"/>
    </source>
</evidence>
<dbReference type="RefSeq" id="WP_046005181.1">
    <property type="nucleotide sequence ID" value="NZ_JXYA01000026.1"/>
</dbReference>
<sequence>MNTQIKLRKVALAVGASLSVGMTAPVFAEEAQEIEEVVAVGSRLQGSAAAVIEERKNQAFVADILGAEQLSRTGDSDVASALRRVTGLTLVDGKFIYVRGLGERYSSARLNGAAVPSPDLTRNVIPLDIFPSSIIESLAVQKAYSPSMPAAFGGGNIDIRTKSVPSEFVANIEVGVGQNLNSQDGYTYNRNEKGIPVAVQTAVVRYRGDLSLRGIVEREGFENTETQSAADQALVSNKSLVRELPRDIRVQEESLDPNYDIKASIGDSFDENWLGGTIGVLAAVSYDNDWKYSERMSAVLDQSFDESCTTKLETEEDAVNSCYVTVKDSKVTTQTEKMSGVFNLGYKYEQHNVSYSKIYLEDTEDESELSISQSPNGSTVRTIAATGQAYRNYDFNYEERVLDIDQAVGQHTFMDYMGIGVDWQYTESKAETKIPTNIDYDFIDNYGDDGAYVDSIVTGDDNRILYSYTEMEDNVKSYSGNLTLPLYLENLELTFKAGYDFVDRARVYSTSSFAIHNETNISIPVNTGSEGINDITAYLNDDFVSSNDFLLAFNEPTAPSADDYIAAQKIDSGYFEFDAIFDNTWRLSGGIRYEDFKQVSIGTSSLIFDRITHSTIYSEERILAGTVNEDDFYNALSMTYLGGEKYQIRFGYGETVVRPDLRELVPVSYFDPLTDIRTFGVAGLKSSELQNYDARFEYYMDNGDNFSVGAFFKDITAPIETVLQVGDEDYTATFVNGETGEVYGVEAEWLYDLSGVVSGFFTSGNVTFSDSEVEIDPAKSGNLTNPTKRMTGHSKYVVNLQLNYDSADGQHSSSLVYNVFGERILASGIGGREDAFEQPFHSLDLVYTWYPDFNSQVKFKVQNLLDEEQEVTQSDYIVRQKEVGTSVSLSYKYEF</sequence>
<keyword evidence="3" id="KW-0998">Cell outer membrane</keyword>
<gene>
    <name evidence="6" type="ORF">TW77_11785</name>
</gene>
<accession>A0A0F4QPH2</accession>
<keyword evidence="6" id="KW-0675">Receptor</keyword>
<dbReference type="PATRIC" id="fig|43658.5.peg.2495"/>
<dbReference type="PANTHER" id="PTHR40980:SF5">
    <property type="entry name" value="TONB-DEPENDENT RECEPTOR"/>
    <property type="match status" value="1"/>
</dbReference>
<dbReference type="Pfam" id="PF07715">
    <property type="entry name" value="Plug"/>
    <property type="match status" value="1"/>
</dbReference>
<reference evidence="6 7" key="1">
    <citation type="journal article" date="2015" name="BMC Genomics">
        <title>Genome mining reveals unlocked bioactive potential of marine Gram-negative bacteria.</title>
        <authorList>
            <person name="Machado H."/>
            <person name="Sonnenschein E.C."/>
            <person name="Melchiorsen J."/>
            <person name="Gram L."/>
        </authorList>
    </citation>
    <scope>NUCLEOTIDE SEQUENCE [LARGE SCALE GENOMIC DNA]</scope>
    <source>
        <strain evidence="6 7">S2471</strain>
    </source>
</reference>
<dbReference type="InterPro" id="IPR036942">
    <property type="entry name" value="Beta-barrel_TonB_sf"/>
</dbReference>
<dbReference type="AlphaFoldDB" id="A0A0F4QPH2"/>
<feature type="domain" description="TonB-dependent receptor plug" evidence="5">
    <location>
        <begin position="59"/>
        <end position="148"/>
    </location>
</feature>
<evidence type="ECO:0000256" key="2">
    <source>
        <dbReference type="ARBA" id="ARBA00023136"/>
    </source>
</evidence>
<evidence type="ECO:0000256" key="3">
    <source>
        <dbReference type="ARBA" id="ARBA00023237"/>
    </source>
</evidence>
<dbReference type="GO" id="GO:0009279">
    <property type="term" value="C:cell outer membrane"/>
    <property type="evidence" value="ECO:0007669"/>
    <property type="project" value="UniProtKB-SubCell"/>
</dbReference>
<feature type="signal peptide" evidence="4">
    <location>
        <begin position="1"/>
        <end position="28"/>
    </location>
</feature>
<name>A0A0F4QPH2_9GAMM</name>
<dbReference type="InterPro" id="IPR037066">
    <property type="entry name" value="Plug_dom_sf"/>
</dbReference>
<protein>
    <submittedName>
        <fullName evidence="6">TonB-dependent receptor</fullName>
    </submittedName>
</protein>
<evidence type="ECO:0000259" key="5">
    <source>
        <dbReference type="Pfam" id="PF07715"/>
    </source>
</evidence>
<comment type="subcellular location">
    <subcellularLocation>
        <location evidence="1">Cell outer membrane</location>
    </subcellularLocation>
</comment>
<feature type="chain" id="PRO_5002475839" evidence="4">
    <location>
        <begin position="29"/>
        <end position="895"/>
    </location>
</feature>
<keyword evidence="7" id="KW-1185">Reference proteome</keyword>
<dbReference type="OrthoDB" id="9768470at2"/>
<organism evidence="6 7">
    <name type="scientific">Pseudoalteromonas rubra</name>
    <dbReference type="NCBI Taxonomy" id="43658"/>
    <lineage>
        <taxon>Bacteria</taxon>
        <taxon>Pseudomonadati</taxon>
        <taxon>Pseudomonadota</taxon>
        <taxon>Gammaproteobacteria</taxon>
        <taxon>Alteromonadales</taxon>
        <taxon>Pseudoalteromonadaceae</taxon>
        <taxon>Pseudoalteromonas</taxon>
    </lineage>
</organism>
<keyword evidence="2" id="KW-0472">Membrane</keyword>
<comment type="caution">
    <text evidence="6">The sequence shown here is derived from an EMBL/GenBank/DDBJ whole genome shotgun (WGS) entry which is preliminary data.</text>
</comment>
<keyword evidence="4" id="KW-0732">Signal</keyword>
<evidence type="ECO:0000313" key="6">
    <source>
        <dbReference type="EMBL" id="KJZ08527.1"/>
    </source>
</evidence>
<dbReference type="Proteomes" id="UP000033452">
    <property type="component" value="Unassembled WGS sequence"/>
</dbReference>
<proteinExistence type="predicted"/>
<dbReference type="PANTHER" id="PTHR40980">
    <property type="entry name" value="PLUG DOMAIN-CONTAINING PROTEIN"/>
    <property type="match status" value="1"/>
</dbReference>
<dbReference type="Gene3D" id="2.40.170.20">
    <property type="entry name" value="TonB-dependent receptor, beta-barrel domain"/>
    <property type="match status" value="1"/>
</dbReference>
<dbReference type="Gene3D" id="2.170.130.10">
    <property type="entry name" value="TonB-dependent receptor, plug domain"/>
    <property type="match status" value="1"/>
</dbReference>
<dbReference type="EMBL" id="JXYA01000026">
    <property type="protein sequence ID" value="KJZ08527.1"/>
    <property type="molecule type" value="Genomic_DNA"/>
</dbReference>
<evidence type="ECO:0000256" key="1">
    <source>
        <dbReference type="ARBA" id="ARBA00004442"/>
    </source>
</evidence>
<dbReference type="SUPFAM" id="SSF56935">
    <property type="entry name" value="Porins"/>
    <property type="match status" value="1"/>
</dbReference>
<evidence type="ECO:0000256" key="4">
    <source>
        <dbReference type="SAM" id="SignalP"/>
    </source>
</evidence>